<proteinExistence type="predicted"/>
<reference evidence="1" key="2">
    <citation type="journal article" date="2015" name="Fish Shellfish Immunol.">
        <title>Early steps in the European eel (Anguilla anguilla)-Vibrio vulnificus interaction in the gills: Role of the RtxA13 toxin.</title>
        <authorList>
            <person name="Callol A."/>
            <person name="Pajuelo D."/>
            <person name="Ebbesson L."/>
            <person name="Teles M."/>
            <person name="MacKenzie S."/>
            <person name="Amaro C."/>
        </authorList>
    </citation>
    <scope>NUCLEOTIDE SEQUENCE</scope>
</reference>
<protein>
    <submittedName>
        <fullName evidence="1">Uncharacterized protein</fullName>
    </submittedName>
</protein>
<reference evidence="1" key="1">
    <citation type="submission" date="2014-11" db="EMBL/GenBank/DDBJ databases">
        <authorList>
            <person name="Amaro Gonzalez C."/>
        </authorList>
    </citation>
    <scope>NUCLEOTIDE SEQUENCE</scope>
</reference>
<dbReference type="AlphaFoldDB" id="A0A0E9QSS8"/>
<sequence>MCLFHTETAHLFMCLFHTDTA</sequence>
<evidence type="ECO:0000313" key="1">
    <source>
        <dbReference type="EMBL" id="JAH19874.1"/>
    </source>
</evidence>
<accession>A0A0E9QSS8</accession>
<dbReference type="EMBL" id="GBXM01088703">
    <property type="protein sequence ID" value="JAH19874.1"/>
    <property type="molecule type" value="Transcribed_RNA"/>
</dbReference>
<organism evidence="1">
    <name type="scientific">Anguilla anguilla</name>
    <name type="common">European freshwater eel</name>
    <name type="synonym">Muraena anguilla</name>
    <dbReference type="NCBI Taxonomy" id="7936"/>
    <lineage>
        <taxon>Eukaryota</taxon>
        <taxon>Metazoa</taxon>
        <taxon>Chordata</taxon>
        <taxon>Craniata</taxon>
        <taxon>Vertebrata</taxon>
        <taxon>Euteleostomi</taxon>
        <taxon>Actinopterygii</taxon>
        <taxon>Neopterygii</taxon>
        <taxon>Teleostei</taxon>
        <taxon>Anguilliformes</taxon>
        <taxon>Anguillidae</taxon>
        <taxon>Anguilla</taxon>
    </lineage>
</organism>
<name>A0A0E9QSS8_ANGAN</name>